<dbReference type="RefSeq" id="XP_044557470.1">
    <property type="nucleotide sequence ID" value="XM_044712919.1"/>
</dbReference>
<dbReference type="VEuPathDB" id="AmoebaDB:FDP41_009005"/>
<reference evidence="1 2" key="1">
    <citation type="journal article" date="2019" name="Sci. Rep.">
        <title>Nanopore sequencing improves the draft genome of the human pathogenic amoeba Naegleria fowleri.</title>
        <authorList>
            <person name="Liechti N."/>
            <person name="Schurch N."/>
            <person name="Bruggmann R."/>
            <person name="Wittwer M."/>
        </authorList>
    </citation>
    <scope>NUCLEOTIDE SEQUENCE [LARGE SCALE GENOMIC DNA]</scope>
    <source>
        <strain evidence="1 2">ATCC 30894</strain>
    </source>
</reference>
<protein>
    <submittedName>
        <fullName evidence="1">Uncharacterized protein</fullName>
    </submittedName>
</protein>
<evidence type="ECO:0000313" key="2">
    <source>
        <dbReference type="Proteomes" id="UP000444721"/>
    </source>
</evidence>
<dbReference type="VEuPathDB" id="AmoebaDB:NF0025660"/>
<comment type="caution">
    <text evidence="1">The sequence shown here is derived from an EMBL/GenBank/DDBJ whole genome shotgun (WGS) entry which is preliminary data.</text>
</comment>
<dbReference type="AlphaFoldDB" id="A0A6A5BDI4"/>
<gene>
    <name evidence="1" type="ORF">FDP41_009005</name>
</gene>
<dbReference type="VEuPathDB" id="AmoebaDB:NF0025670"/>
<accession>A0A6A5BDI4</accession>
<dbReference type="GeneID" id="68116222"/>
<dbReference type="VEuPathDB" id="AmoebaDB:NfTy_047000"/>
<organism evidence="1 2">
    <name type="scientific">Naegleria fowleri</name>
    <name type="common">Brain eating amoeba</name>
    <dbReference type="NCBI Taxonomy" id="5763"/>
    <lineage>
        <taxon>Eukaryota</taxon>
        <taxon>Discoba</taxon>
        <taxon>Heterolobosea</taxon>
        <taxon>Tetramitia</taxon>
        <taxon>Eutetramitia</taxon>
        <taxon>Vahlkampfiidae</taxon>
        <taxon>Naegleria</taxon>
    </lineage>
</organism>
<dbReference type="Proteomes" id="UP000444721">
    <property type="component" value="Unassembled WGS sequence"/>
</dbReference>
<proteinExistence type="predicted"/>
<dbReference type="OrthoDB" id="2021183at2759"/>
<sequence>MQPSSKRVLLEVEKRKHCKNPFDDRFLQLALSSFQPSHSMENTERAMEESIYNASVNVSLRTEIIKEMLKQTANEVEKFVIQTLDNRTGSSSDGSCTITTSPESLPKYDRSRFLAFSCQNQESIKEFSEVQATDEFTSKNTCLKELPCFIPSYSNQYYVLNDQDYYNREDTPPQPYIMDMECLDTIFAGFESVLSMSEDKIEHLFRQEGIETTIYEDVSSPEESVAKPLAGDVQDNDDLLYSHSWDNDAVMNEENVPLVVDGVDNKQQTDAMEIQKEFSYKRVLDMDALFELPRVKGKDTKLRLKHFYEDNLIKPSFNIQQTYSQPGSFTMWQEMLEKEFTDLDFGASLVTPEIDIVKVAACMSNAFSDFLFSNDICYEHPVHDSEGQDDEYLFGQKGDPQDDTKTIIEKILETFQQHKPKLSMVKLSSLIQEQLRDTTTSTLSELRKKSGVFHLVSKPRFFMALLHCVHLLNLKGEHIALSNLSNEKSEIRIVKTF</sequence>
<keyword evidence="2" id="KW-1185">Reference proteome</keyword>
<dbReference type="EMBL" id="VFQX01000066">
    <property type="protein sequence ID" value="KAF0972756.1"/>
    <property type="molecule type" value="Genomic_DNA"/>
</dbReference>
<evidence type="ECO:0000313" key="1">
    <source>
        <dbReference type="EMBL" id="KAF0972756.1"/>
    </source>
</evidence>
<name>A0A6A5BDI4_NAEFO</name>